<accession>A0A9J6QNX4</accession>
<dbReference type="InterPro" id="IPR043129">
    <property type="entry name" value="ATPase_NBD"/>
</dbReference>
<dbReference type="PANTHER" id="PTHR18964">
    <property type="entry name" value="ROK (REPRESSOR, ORF, KINASE) FAMILY"/>
    <property type="match status" value="1"/>
</dbReference>
<dbReference type="SUPFAM" id="SSF53067">
    <property type="entry name" value="Actin-like ATPase domain"/>
    <property type="match status" value="1"/>
</dbReference>
<keyword evidence="1" id="KW-0119">Carbohydrate metabolism</keyword>
<evidence type="ECO:0000313" key="3">
    <source>
        <dbReference type="Proteomes" id="UP001061282"/>
    </source>
</evidence>
<reference evidence="2" key="1">
    <citation type="submission" date="2022-05" db="EMBL/GenBank/DDBJ databases">
        <title>Description of a novel species of Leclercia; Leclercia tamurae and the Proposal for a Novel Genus Silvania gen. nov. Containing Two Novel Species Silvania hatchlandensis sp. nov. and Silvania confinis sp. nov. Isolated from the Rhizosphere of Oak.</title>
        <authorList>
            <person name="Maddock D.W."/>
            <person name="Brady C.L."/>
            <person name="Denman S."/>
            <person name="Arnold D."/>
        </authorList>
    </citation>
    <scope>NUCLEOTIDE SEQUENCE</scope>
    <source>
        <strain evidence="2">H4N4</strain>
    </source>
</reference>
<dbReference type="Pfam" id="PF00480">
    <property type="entry name" value="ROK"/>
    <property type="match status" value="1"/>
</dbReference>
<protein>
    <submittedName>
        <fullName evidence="2">ROK family protein</fullName>
    </submittedName>
</protein>
<sequence>MFRLGLDIGGTKIEAAVLDDHGDVAWRQRFATRKNSYTAFFSAVVEVIRLAQAEFSVPLSIGIGIPGTVDAGSARVKNANIQILNGQTFAQDLAQQFQQAVAMSNDANCFTLSEAIDGSGKGADVVFGVILGTGCGGGLSIGGRVIGGANGCSGEWGHTPLPHYRPERDGPAVSCYCSQQNCVESFISGTGFERQYLAHLGEKLQVTDIIEKVNSGDVAAAAIWHRYLDQVARSLANIVNMVDPDVIVLGGGVSNVDILYPELQSRVAHYVFGKQCCTPFRRAMHGDSSGVRGAAWLGGRPHQKRDLNLQ</sequence>
<dbReference type="RefSeq" id="WP_271269498.1">
    <property type="nucleotide sequence ID" value="NZ_JAMGZJ010000078.1"/>
</dbReference>
<dbReference type="Proteomes" id="UP001061282">
    <property type="component" value="Unassembled WGS sequence"/>
</dbReference>
<organism evidence="2 3">
    <name type="scientific">Silvania confinis</name>
    <dbReference type="NCBI Taxonomy" id="2926470"/>
    <lineage>
        <taxon>Bacteria</taxon>
        <taxon>Pseudomonadati</taxon>
        <taxon>Pseudomonadota</taxon>
        <taxon>Gammaproteobacteria</taxon>
        <taxon>Enterobacterales</taxon>
        <taxon>Enterobacteriaceae</taxon>
        <taxon>Silvania</taxon>
    </lineage>
</organism>
<dbReference type="EMBL" id="JAMGZJ010000078">
    <property type="protein sequence ID" value="MCU6670990.1"/>
    <property type="molecule type" value="Genomic_DNA"/>
</dbReference>
<keyword evidence="3" id="KW-1185">Reference proteome</keyword>
<comment type="caution">
    <text evidence="2">The sequence shown here is derived from an EMBL/GenBank/DDBJ whole genome shotgun (WGS) entry which is preliminary data.</text>
</comment>
<evidence type="ECO:0000313" key="2">
    <source>
        <dbReference type="EMBL" id="MCU6670990.1"/>
    </source>
</evidence>
<proteinExistence type="predicted"/>
<dbReference type="InterPro" id="IPR049874">
    <property type="entry name" value="ROK_cs"/>
</dbReference>
<dbReference type="PANTHER" id="PTHR18964:SF174">
    <property type="entry name" value="D-ALLOSE KINASE-RELATED"/>
    <property type="match status" value="1"/>
</dbReference>
<evidence type="ECO:0000256" key="1">
    <source>
        <dbReference type="ARBA" id="ARBA00023277"/>
    </source>
</evidence>
<dbReference type="AlphaFoldDB" id="A0A9J6QNX4"/>
<name>A0A9J6QNX4_9ENTR</name>
<dbReference type="PROSITE" id="PS01125">
    <property type="entry name" value="ROK"/>
    <property type="match status" value="1"/>
</dbReference>
<dbReference type="Gene3D" id="3.30.420.40">
    <property type="match status" value="2"/>
</dbReference>
<dbReference type="InterPro" id="IPR000600">
    <property type="entry name" value="ROK"/>
</dbReference>
<dbReference type="GO" id="GO:0004396">
    <property type="term" value="F:hexokinase activity"/>
    <property type="evidence" value="ECO:0007669"/>
    <property type="project" value="TreeGrafter"/>
</dbReference>
<gene>
    <name evidence="2" type="ORF">M8013_19880</name>
</gene>